<comment type="caution">
    <text evidence="2">The sequence shown here is derived from an EMBL/GenBank/DDBJ whole genome shotgun (WGS) entry which is preliminary data.</text>
</comment>
<dbReference type="PANTHER" id="PTHR47273">
    <property type="entry name" value="EXPRESSED PROTEIN"/>
    <property type="match status" value="1"/>
</dbReference>
<gene>
    <name evidence="2" type="ORF">HRI_000894600</name>
</gene>
<evidence type="ECO:0000313" key="3">
    <source>
        <dbReference type="Proteomes" id="UP001165190"/>
    </source>
</evidence>
<proteinExistence type="predicted"/>
<evidence type="ECO:0000313" key="2">
    <source>
        <dbReference type="EMBL" id="GMI72253.1"/>
    </source>
</evidence>
<sequence>MRNIFRAMTTMIVVSLLCQQSSSAAELEEMAISYELWSREEMVQLGGYGEDKLSTVLITGSVVCQACHHHRSWPIPGAMVAFKCETLSKIKSSTIQTTTDEYGDFTIDLPSHLHGTTNLEKMCSVEIIRIPKKSMCQPTLVKKHKRLTLSSIRNEIRTYTVGKIRLQHITSKSLKSCITEATNTAKRIV</sequence>
<accession>A0A9W7H7S1</accession>
<dbReference type="EMBL" id="BSYR01000010">
    <property type="protein sequence ID" value="GMI72253.1"/>
    <property type="molecule type" value="Genomic_DNA"/>
</dbReference>
<dbReference type="AlphaFoldDB" id="A0A9W7H7S1"/>
<name>A0A9W7H7S1_HIBTR</name>
<dbReference type="PANTHER" id="PTHR47273:SF6">
    <property type="entry name" value="POLLEN OLE E 1 ALLERGEN AND EXTENSIN FAMILY PROTEIN"/>
    <property type="match status" value="1"/>
</dbReference>
<dbReference type="Proteomes" id="UP001165190">
    <property type="component" value="Unassembled WGS sequence"/>
</dbReference>
<reference evidence="2" key="1">
    <citation type="submission" date="2023-05" db="EMBL/GenBank/DDBJ databases">
        <title>Genome and transcriptome analyses reveal genes involved in the formation of fine ridges on petal epidermal cells in Hibiscus trionum.</title>
        <authorList>
            <person name="Koshimizu S."/>
            <person name="Masuda S."/>
            <person name="Ishii T."/>
            <person name="Shirasu K."/>
            <person name="Hoshino A."/>
            <person name="Arita M."/>
        </authorList>
    </citation>
    <scope>NUCLEOTIDE SEQUENCE</scope>
    <source>
        <strain evidence="2">Hamamatsu line</strain>
    </source>
</reference>
<feature type="signal peptide" evidence="1">
    <location>
        <begin position="1"/>
        <end position="24"/>
    </location>
</feature>
<organism evidence="2 3">
    <name type="scientific">Hibiscus trionum</name>
    <name type="common">Flower of an hour</name>
    <dbReference type="NCBI Taxonomy" id="183268"/>
    <lineage>
        <taxon>Eukaryota</taxon>
        <taxon>Viridiplantae</taxon>
        <taxon>Streptophyta</taxon>
        <taxon>Embryophyta</taxon>
        <taxon>Tracheophyta</taxon>
        <taxon>Spermatophyta</taxon>
        <taxon>Magnoliopsida</taxon>
        <taxon>eudicotyledons</taxon>
        <taxon>Gunneridae</taxon>
        <taxon>Pentapetalae</taxon>
        <taxon>rosids</taxon>
        <taxon>malvids</taxon>
        <taxon>Malvales</taxon>
        <taxon>Malvaceae</taxon>
        <taxon>Malvoideae</taxon>
        <taxon>Hibiscus</taxon>
    </lineage>
</organism>
<dbReference type="Pfam" id="PF01190">
    <property type="entry name" value="Pollen_Ole_e_1"/>
    <property type="match status" value="1"/>
</dbReference>
<protein>
    <submittedName>
        <fullName evidence="2">Uncharacterized protein</fullName>
    </submittedName>
</protein>
<feature type="chain" id="PRO_5040772759" evidence="1">
    <location>
        <begin position="25"/>
        <end position="189"/>
    </location>
</feature>
<keyword evidence="1" id="KW-0732">Signal</keyword>
<evidence type="ECO:0000256" key="1">
    <source>
        <dbReference type="SAM" id="SignalP"/>
    </source>
</evidence>
<keyword evidence="3" id="KW-1185">Reference proteome</keyword>
<dbReference type="OrthoDB" id="744797at2759"/>